<dbReference type="OrthoDB" id="3734119at2"/>
<dbReference type="Pfam" id="PF11455">
    <property type="entry name" value="MazE-like"/>
    <property type="match status" value="1"/>
</dbReference>
<proteinExistence type="predicted"/>
<dbReference type="AlphaFoldDB" id="A0A504UYF5"/>
<accession>A0A504UYF5</accession>
<name>A0A504UYF5_9HYPH</name>
<dbReference type="EMBL" id="VFYP01000001">
    <property type="protein sequence ID" value="TPP11801.1"/>
    <property type="molecule type" value="Genomic_DNA"/>
</dbReference>
<dbReference type="InterPro" id="IPR021558">
    <property type="entry name" value="MazE-like"/>
</dbReference>
<gene>
    <name evidence="1" type="ORF">FJQ55_13695</name>
</gene>
<keyword evidence="2" id="KW-1185">Reference proteome</keyword>
<organism evidence="1 2">
    <name type="scientific">Rhizobium glycinendophyticum</name>
    <dbReference type="NCBI Taxonomy" id="2589807"/>
    <lineage>
        <taxon>Bacteria</taxon>
        <taxon>Pseudomonadati</taxon>
        <taxon>Pseudomonadota</taxon>
        <taxon>Alphaproteobacteria</taxon>
        <taxon>Hyphomicrobiales</taxon>
        <taxon>Rhizobiaceae</taxon>
        <taxon>Rhizobium/Agrobacterium group</taxon>
        <taxon>Rhizobium</taxon>
    </lineage>
</organism>
<reference evidence="1 2" key="1">
    <citation type="submission" date="2019-06" db="EMBL/GenBank/DDBJ databases">
        <title>Rhizobium sp. CL12 isolated from roots of soybean.</title>
        <authorList>
            <person name="Wang C."/>
        </authorList>
    </citation>
    <scope>NUCLEOTIDE SEQUENCE [LARGE SCALE GENOMIC DNA]</scope>
    <source>
        <strain evidence="1 2">CL12</strain>
    </source>
</reference>
<sequence length="71" mass="8305">MGRPRELSPEERADLLRRGYRPIEIWVPDLDNETIRAQLAEEARRIAEADDDEDEVMDWLKAVGANDWDKP</sequence>
<dbReference type="Proteomes" id="UP000316429">
    <property type="component" value="Unassembled WGS sequence"/>
</dbReference>
<dbReference type="RefSeq" id="WP_140828671.1">
    <property type="nucleotide sequence ID" value="NZ_VFYP01000001.1"/>
</dbReference>
<protein>
    <submittedName>
        <fullName evidence="1">DUF3018 family protein</fullName>
    </submittedName>
</protein>
<comment type="caution">
    <text evidence="1">The sequence shown here is derived from an EMBL/GenBank/DDBJ whole genome shotgun (WGS) entry which is preliminary data.</text>
</comment>
<evidence type="ECO:0000313" key="2">
    <source>
        <dbReference type="Proteomes" id="UP000316429"/>
    </source>
</evidence>
<evidence type="ECO:0000313" key="1">
    <source>
        <dbReference type="EMBL" id="TPP11801.1"/>
    </source>
</evidence>